<sequence length="37" mass="4245">MKKIITKVRKRDGRIVDFEQEKITNVISKALTATKQG</sequence>
<gene>
    <name evidence="5" type="ORF">COW77_00455</name>
</gene>
<organism evidence="5 6">
    <name type="scientific">Candidatus Wolfebacteria bacterium CG18_big_fil_WC_8_21_14_2_50_39_7</name>
    <dbReference type="NCBI Taxonomy" id="1975071"/>
    <lineage>
        <taxon>Bacteria</taxon>
        <taxon>Candidatus Wolfeibacteriota</taxon>
    </lineage>
</organism>
<protein>
    <recommendedName>
        <fullName evidence="4">ATP-cone domain-containing protein</fullName>
    </recommendedName>
</protein>
<dbReference type="GO" id="GO:0005524">
    <property type="term" value="F:ATP binding"/>
    <property type="evidence" value="ECO:0007669"/>
    <property type="project" value="UniProtKB-UniRule"/>
</dbReference>
<dbReference type="EMBL" id="PCTX01000013">
    <property type="protein sequence ID" value="PIP92320.1"/>
    <property type="molecule type" value="Genomic_DNA"/>
</dbReference>
<feature type="non-terminal residue" evidence="5">
    <location>
        <position position="37"/>
    </location>
</feature>
<keyword evidence="2 3" id="KW-0067">ATP-binding</keyword>
<accession>A0A2H0EES5</accession>
<evidence type="ECO:0000313" key="6">
    <source>
        <dbReference type="Proteomes" id="UP000229241"/>
    </source>
</evidence>
<evidence type="ECO:0000259" key="4">
    <source>
        <dbReference type="PROSITE" id="PS51161"/>
    </source>
</evidence>
<evidence type="ECO:0000256" key="2">
    <source>
        <dbReference type="ARBA" id="ARBA00022840"/>
    </source>
</evidence>
<comment type="caution">
    <text evidence="5">The sequence shown here is derived from an EMBL/GenBank/DDBJ whole genome shotgun (WGS) entry which is preliminary data.</text>
</comment>
<proteinExistence type="predicted"/>
<reference evidence="5 6" key="1">
    <citation type="submission" date="2017-09" db="EMBL/GenBank/DDBJ databases">
        <title>Depth-based differentiation of microbial function through sediment-hosted aquifers and enrichment of novel symbionts in the deep terrestrial subsurface.</title>
        <authorList>
            <person name="Probst A.J."/>
            <person name="Ladd B."/>
            <person name="Jarett J.K."/>
            <person name="Geller-Mcgrath D.E."/>
            <person name="Sieber C.M."/>
            <person name="Emerson J.B."/>
            <person name="Anantharaman K."/>
            <person name="Thomas B.C."/>
            <person name="Malmstrom R."/>
            <person name="Stieglmeier M."/>
            <person name="Klingl A."/>
            <person name="Woyke T."/>
            <person name="Ryan C.M."/>
            <person name="Banfield J.F."/>
        </authorList>
    </citation>
    <scope>NUCLEOTIDE SEQUENCE [LARGE SCALE GENOMIC DNA]</scope>
    <source>
        <strain evidence="5">CG18_big_fil_WC_8_21_14_2_50_39_7</strain>
    </source>
</reference>
<evidence type="ECO:0000256" key="1">
    <source>
        <dbReference type="ARBA" id="ARBA00022741"/>
    </source>
</evidence>
<dbReference type="AlphaFoldDB" id="A0A2H0EES5"/>
<name>A0A2H0EES5_9BACT</name>
<dbReference type="Proteomes" id="UP000229241">
    <property type="component" value="Unassembled WGS sequence"/>
</dbReference>
<evidence type="ECO:0000256" key="3">
    <source>
        <dbReference type="PROSITE-ProRule" id="PRU00492"/>
    </source>
</evidence>
<dbReference type="PROSITE" id="PS51161">
    <property type="entry name" value="ATP_CONE"/>
    <property type="match status" value="1"/>
</dbReference>
<feature type="domain" description="ATP-cone" evidence="4">
    <location>
        <begin position="6"/>
        <end position="37"/>
    </location>
</feature>
<keyword evidence="1 3" id="KW-0547">Nucleotide-binding</keyword>
<evidence type="ECO:0000313" key="5">
    <source>
        <dbReference type="EMBL" id="PIP92320.1"/>
    </source>
</evidence>
<dbReference type="Pfam" id="PF03477">
    <property type="entry name" value="ATP-cone"/>
    <property type="match status" value="1"/>
</dbReference>
<dbReference type="InterPro" id="IPR005144">
    <property type="entry name" value="ATP-cone_dom"/>
</dbReference>